<name>A0ABT4HKL1_MYCIR</name>
<organism evidence="1 2">
    <name type="scientific">Mycolicibacterium iranicum</name>
    <name type="common">Mycobacterium iranicum</name>
    <dbReference type="NCBI Taxonomy" id="912594"/>
    <lineage>
        <taxon>Bacteria</taxon>
        <taxon>Bacillati</taxon>
        <taxon>Actinomycetota</taxon>
        <taxon>Actinomycetes</taxon>
        <taxon>Mycobacteriales</taxon>
        <taxon>Mycobacteriaceae</taxon>
        <taxon>Mycolicibacterium</taxon>
    </lineage>
</organism>
<gene>
    <name evidence="1" type="ORF">OY187_22030</name>
</gene>
<accession>A0ABT4HKL1</accession>
<evidence type="ECO:0000313" key="2">
    <source>
        <dbReference type="Proteomes" id="UP001084650"/>
    </source>
</evidence>
<dbReference type="RefSeq" id="WP_268787250.1">
    <property type="nucleotide sequence ID" value="NZ_JAPQYE010000011.1"/>
</dbReference>
<proteinExistence type="predicted"/>
<dbReference type="EMBL" id="JAPQYE010000011">
    <property type="protein sequence ID" value="MCZ0730735.1"/>
    <property type="molecule type" value="Genomic_DNA"/>
</dbReference>
<keyword evidence="2" id="KW-1185">Reference proteome</keyword>
<comment type="caution">
    <text evidence="1">The sequence shown here is derived from an EMBL/GenBank/DDBJ whole genome shotgun (WGS) entry which is preliminary data.</text>
</comment>
<reference evidence="1" key="1">
    <citation type="submission" date="2022-12" db="EMBL/GenBank/DDBJ databases">
        <title>Whole genome sequence of Mycolicibacterium iranicum strain SBH312.</title>
        <authorList>
            <person name="Jani J."/>
            <person name="Arifin Mustapha Z."/>
            <person name="Ahmed K."/>
            <person name="Kai Ling C."/>
        </authorList>
    </citation>
    <scope>NUCLEOTIDE SEQUENCE</scope>
    <source>
        <strain evidence="1">SBH312</strain>
    </source>
</reference>
<dbReference type="Proteomes" id="UP001084650">
    <property type="component" value="Unassembled WGS sequence"/>
</dbReference>
<protein>
    <submittedName>
        <fullName evidence="1">Uncharacterized protein</fullName>
    </submittedName>
</protein>
<sequence length="410" mass="42467">MSAVLFDLAVRVAARDAGVPVPRLLHNPAPMRETRVAVGVRRRGSVVHVQAVGSDGHRYSGYGPEGLAAVARASGCAGGDLGGGATAVVDSAATLRVLAELAARHADPALASAEAAAGSALAGWWAERAAHPGTSAVTDVLGVSRQRFMLGVVPGADHAGRWRAALAVPTGVAGLHVWHRAVTGGDLLAGLEQIREDDDWHLGKVQETLNAGRSWDRVETLHVAAARLASRCDATDLFEAALLGDPLWRARGVHGGFVCRGEVVVGAGPQAGRVTVRADRLDTRLRPGAAVIGWPGEPMAPTPGVGDRFGGDVLATEVVGGALKVTIGGLRKSGYRPVAAERVTVIPAPPSPSTIRSRRAAVARLYRRRFSWLSQGTTPTSARRAVPLDVMIAAADDEDLRGEGGDASTA</sequence>
<evidence type="ECO:0000313" key="1">
    <source>
        <dbReference type="EMBL" id="MCZ0730735.1"/>
    </source>
</evidence>